<comment type="caution">
    <text evidence="2">The sequence shown here is derived from an EMBL/GenBank/DDBJ whole genome shotgun (WGS) entry which is preliminary data.</text>
</comment>
<protein>
    <submittedName>
        <fullName evidence="2">Uncharacterized protein</fullName>
    </submittedName>
</protein>
<gene>
    <name evidence="2" type="ORF">AFUS01_LOCUS3392</name>
</gene>
<evidence type="ECO:0000313" key="2">
    <source>
        <dbReference type="EMBL" id="CAG7689172.1"/>
    </source>
</evidence>
<keyword evidence="1" id="KW-0472">Membrane</keyword>
<feature type="transmembrane region" description="Helical" evidence="1">
    <location>
        <begin position="58"/>
        <end position="77"/>
    </location>
</feature>
<evidence type="ECO:0000256" key="1">
    <source>
        <dbReference type="SAM" id="Phobius"/>
    </source>
</evidence>
<evidence type="ECO:0000313" key="3">
    <source>
        <dbReference type="Proteomes" id="UP000708208"/>
    </source>
</evidence>
<proteinExistence type="predicted"/>
<keyword evidence="1" id="KW-0812">Transmembrane</keyword>
<reference evidence="2" key="1">
    <citation type="submission" date="2021-06" db="EMBL/GenBank/DDBJ databases">
        <authorList>
            <person name="Hodson N. C."/>
            <person name="Mongue J. A."/>
            <person name="Jaron S. K."/>
        </authorList>
    </citation>
    <scope>NUCLEOTIDE SEQUENCE</scope>
</reference>
<dbReference type="AlphaFoldDB" id="A0A8J2J5F2"/>
<keyword evidence="3" id="KW-1185">Reference proteome</keyword>
<sequence>MHGTKVKRCFLRAFAYFLTNAEMSAEFYKQTWLIGMQVQGIEDENKVPDARIKNTPGATTAIIIALAPSSMILLWNLRQS</sequence>
<keyword evidence="1" id="KW-1133">Transmembrane helix</keyword>
<accession>A0A8J2J5F2</accession>
<organism evidence="2 3">
    <name type="scientific">Allacma fusca</name>
    <dbReference type="NCBI Taxonomy" id="39272"/>
    <lineage>
        <taxon>Eukaryota</taxon>
        <taxon>Metazoa</taxon>
        <taxon>Ecdysozoa</taxon>
        <taxon>Arthropoda</taxon>
        <taxon>Hexapoda</taxon>
        <taxon>Collembola</taxon>
        <taxon>Symphypleona</taxon>
        <taxon>Sminthuridae</taxon>
        <taxon>Allacma</taxon>
    </lineage>
</organism>
<name>A0A8J2J5F2_9HEXA</name>
<dbReference type="EMBL" id="CAJVCH010020382">
    <property type="protein sequence ID" value="CAG7689172.1"/>
    <property type="molecule type" value="Genomic_DNA"/>
</dbReference>
<dbReference type="Proteomes" id="UP000708208">
    <property type="component" value="Unassembled WGS sequence"/>
</dbReference>